<dbReference type="InterPro" id="IPR002575">
    <property type="entry name" value="Aminoglycoside_PTrfase"/>
</dbReference>
<keyword evidence="10" id="KW-1185">Reference proteome</keyword>
<evidence type="ECO:0000313" key="10">
    <source>
        <dbReference type="Proteomes" id="UP001595880"/>
    </source>
</evidence>
<organism evidence="9 10">
    <name type="scientific">Gracilibacillus marinus</name>
    <dbReference type="NCBI Taxonomy" id="630535"/>
    <lineage>
        <taxon>Bacteria</taxon>
        <taxon>Bacillati</taxon>
        <taxon>Bacillota</taxon>
        <taxon>Bacilli</taxon>
        <taxon>Bacillales</taxon>
        <taxon>Bacillaceae</taxon>
        <taxon>Gracilibacillus</taxon>
    </lineage>
</organism>
<name>A0ABV8VUU8_9BACI</name>
<proteinExistence type="inferred from homology"/>
<dbReference type="EC" id="2.7.1.100" evidence="3"/>
<gene>
    <name evidence="9" type="primary">mtnK</name>
    <name evidence="9" type="ORF">ACFOZ1_04110</name>
</gene>
<dbReference type="RefSeq" id="WP_390196235.1">
    <property type="nucleotide sequence ID" value="NZ_JBHSDV010000001.1"/>
</dbReference>
<evidence type="ECO:0000256" key="4">
    <source>
        <dbReference type="ARBA" id="ARBA00022679"/>
    </source>
</evidence>
<keyword evidence="4 9" id="KW-0808">Transferase</keyword>
<dbReference type="Pfam" id="PF01636">
    <property type="entry name" value="APH"/>
    <property type="match status" value="1"/>
</dbReference>
<keyword evidence="5" id="KW-0547">Nucleotide-binding</keyword>
<comment type="similarity">
    <text evidence="1">Belongs to the methylthioribose kinase family.</text>
</comment>
<dbReference type="PANTHER" id="PTHR34273">
    <property type="entry name" value="METHYLTHIORIBOSE KINASE"/>
    <property type="match status" value="1"/>
</dbReference>
<keyword evidence="6 9" id="KW-0418">Kinase</keyword>
<evidence type="ECO:0000256" key="3">
    <source>
        <dbReference type="ARBA" id="ARBA00012128"/>
    </source>
</evidence>
<comment type="subunit">
    <text evidence="2">Homodimer.</text>
</comment>
<evidence type="ECO:0000313" key="9">
    <source>
        <dbReference type="EMBL" id="MFC4386988.1"/>
    </source>
</evidence>
<dbReference type="Proteomes" id="UP001595880">
    <property type="component" value="Unassembled WGS sequence"/>
</dbReference>
<accession>A0ABV8VUU8</accession>
<dbReference type="NCBIfam" id="TIGR01767">
    <property type="entry name" value="MTRK"/>
    <property type="match status" value="1"/>
</dbReference>
<evidence type="ECO:0000256" key="2">
    <source>
        <dbReference type="ARBA" id="ARBA00011738"/>
    </source>
</evidence>
<dbReference type="Gene3D" id="3.90.1200.10">
    <property type="match status" value="1"/>
</dbReference>
<dbReference type="Gene3D" id="3.30.200.20">
    <property type="entry name" value="Phosphorylase Kinase, domain 1"/>
    <property type="match status" value="1"/>
</dbReference>
<reference evidence="10" key="1">
    <citation type="journal article" date="2019" name="Int. J. Syst. Evol. Microbiol.">
        <title>The Global Catalogue of Microorganisms (GCM) 10K type strain sequencing project: providing services to taxonomists for standard genome sequencing and annotation.</title>
        <authorList>
            <consortium name="The Broad Institute Genomics Platform"/>
            <consortium name="The Broad Institute Genome Sequencing Center for Infectious Disease"/>
            <person name="Wu L."/>
            <person name="Ma J."/>
        </authorList>
    </citation>
    <scope>NUCLEOTIDE SEQUENCE [LARGE SCALE GENOMIC DNA]</scope>
    <source>
        <strain evidence="10">KACC 14058</strain>
    </source>
</reference>
<evidence type="ECO:0000256" key="5">
    <source>
        <dbReference type="ARBA" id="ARBA00022741"/>
    </source>
</evidence>
<dbReference type="PIRSF" id="PIRSF031134">
    <property type="entry name" value="MTRK"/>
    <property type="match status" value="1"/>
</dbReference>
<protein>
    <recommendedName>
        <fullName evidence="3">S-methyl-5-thioribose kinase</fullName>
        <ecNumber evidence="3">2.7.1.100</ecNumber>
    </recommendedName>
</protein>
<evidence type="ECO:0000259" key="8">
    <source>
        <dbReference type="Pfam" id="PF01636"/>
    </source>
</evidence>
<dbReference type="PANTHER" id="PTHR34273:SF2">
    <property type="entry name" value="METHYLTHIORIBOSE KINASE"/>
    <property type="match status" value="1"/>
</dbReference>
<evidence type="ECO:0000256" key="1">
    <source>
        <dbReference type="ARBA" id="ARBA00010165"/>
    </source>
</evidence>
<comment type="caution">
    <text evidence="9">The sequence shown here is derived from an EMBL/GenBank/DDBJ whole genome shotgun (WGS) entry which is preliminary data.</text>
</comment>
<evidence type="ECO:0000256" key="6">
    <source>
        <dbReference type="ARBA" id="ARBA00022777"/>
    </source>
</evidence>
<evidence type="ECO:0000256" key="7">
    <source>
        <dbReference type="ARBA" id="ARBA00022840"/>
    </source>
</evidence>
<feature type="domain" description="Aminoglycoside phosphotransferase" evidence="8">
    <location>
        <begin position="218"/>
        <end position="269"/>
    </location>
</feature>
<dbReference type="EMBL" id="JBHSDV010000001">
    <property type="protein sequence ID" value="MFC4386988.1"/>
    <property type="molecule type" value="Genomic_DNA"/>
</dbReference>
<sequence>MTDFKKSYFTMNEEQAKEYAQTQLNYFKEDAELSCKEIGDGNLNYVFRIVDEENKDSIILKQAGPVARISDEFKVSPDRNRIESDILTIQYNYVPEYTPKTYQYDPIMNCFAMEDLSDYTIMRQALMEHQTFPEFADHITTFMARTLLLTSDVVMNHKEKKALVKNFINPELCEISEDLVYTEPFYQCDRNEVFPKTLPFVEKEIWQDEKLLLETAKLKFAFMTNAQSLIHGDLHTGSIFIKKNDTKVIDPEFAFYGPAGYDVGNVIANLIFAYANGKAMIADIATQDAFCQYILTTIEQVIDLFKTKVEQLWNETEKDRVATYKGFFTYYINGILKDTSAVAGLELSRRIIGLAKVADITSIDDEEKRAQAEIQCLTIAKQFILQRETFQTGKDFVDQVTRVFR</sequence>
<dbReference type="SUPFAM" id="SSF56112">
    <property type="entry name" value="Protein kinase-like (PK-like)"/>
    <property type="match status" value="1"/>
</dbReference>
<dbReference type="GO" id="GO:0046522">
    <property type="term" value="F:S-methyl-5-thioribose kinase activity"/>
    <property type="evidence" value="ECO:0007669"/>
    <property type="project" value="UniProtKB-EC"/>
</dbReference>
<dbReference type="InterPro" id="IPR009212">
    <property type="entry name" value="Methylthioribose_kinase"/>
</dbReference>
<dbReference type="InterPro" id="IPR011009">
    <property type="entry name" value="Kinase-like_dom_sf"/>
</dbReference>
<keyword evidence="7" id="KW-0067">ATP-binding</keyword>